<proteinExistence type="predicted"/>
<dbReference type="SUPFAM" id="SSF47090">
    <property type="entry name" value="PGBD-like"/>
    <property type="match status" value="1"/>
</dbReference>
<sequence>MSSPLTRGESPEDDVVKKFVKVFVALCIALSAFAVTGSASAAPAQAPVQAADGCYTWAGPLSEGATGDPVRQLQIRVSGYPGSGEVLGLDGTYGPATKAAVTRFQQAYGISADGVAGDATFAKIYELQDDDCTPANFDYAELNGCNSDWSGGPLSAADAKANALVSMWKLQAMRHALGDVALSVSSGFRSYSCNDAVGGAADSRHLYGDGVDLIGAPSFCTLALQARDHGFSQILGPGYPGHDDHTHVAASPSRLWSAPTCGLG</sequence>
<dbReference type="InterPro" id="IPR009045">
    <property type="entry name" value="Zn_M74/Hedgehog-like"/>
</dbReference>
<dbReference type="InterPro" id="IPR036365">
    <property type="entry name" value="PGBD-like_sf"/>
</dbReference>
<dbReference type="InParanoid" id="A0A263D7D9"/>
<dbReference type="Pfam" id="PF08291">
    <property type="entry name" value="Peptidase_M15_3"/>
    <property type="match status" value="1"/>
</dbReference>
<protein>
    <submittedName>
        <fullName evidence="4">Peptidase M15</fullName>
    </submittedName>
</protein>
<keyword evidence="1" id="KW-0732">Signal</keyword>
<dbReference type="InterPro" id="IPR002477">
    <property type="entry name" value="Peptidoglycan-bd-like"/>
</dbReference>
<gene>
    <name evidence="4" type="ORF">CFN78_10775</name>
</gene>
<feature type="signal peptide" evidence="1">
    <location>
        <begin position="1"/>
        <end position="41"/>
    </location>
</feature>
<feature type="domain" description="Peptidase M15A C-terminal" evidence="3">
    <location>
        <begin position="136"/>
        <end position="249"/>
    </location>
</feature>
<evidence type="ECO:0000313" key="5">
    <source>
        <dbReference type="Proteomes" id="UP000242444"/>
    </source>
</evidence>
<evidence type="ECO:0000259" key="3">
    <source>
        <dbReference type="Pfam" id="PF08291"/>
    </source>
</evidence>
<evidence type="ECO:0000256" key="1">
    <source>
        <dbReference type="SAM" id="SignalP"/>
    </source>
</evidence>
<keyword evidence="5" id="KW-1185">Reference proteome</keyword>
<feature type="domain" description="Peptidoglycan binding-like" evidence="2">
    <location>
        <begin position="66"/>
        <end position="124"/>
    </location>
</feature>
<reference evidence="4 5" key="1">
    <citation type="submission" date="2017-07" db="EMBL/GenBank/DDBJ databases">
        <title>Amycolatopsis antarcticus sp. nov., isolated from the surface of an Antarcticus brown macroalga.</title>
        <authorList>
            <person name="Wang J."/>
            <person name="Leiva S."/>
            <person name="Huang J."/>
            <person name="Huang Y."/>
        </authorList>
    </citation>
    <scope>NUCLEOTIDE SEQUENCE [LARGE SCALE GENOMIC DNA]</scope>
    <source>
        <strain evidence="4 5">AU-G6</strain>
    </source>
</reference>
<dbReference type="Gene3D" id="3.30.1380.10">
    <property type="match status" value="1"/>
</dbReference>
<dbReference type="OrthoDB" id="9810670at2"/>
<dbReference type="InterPro" id="IPR036366">
    <property type="entry name" value="PGBDSf"/>
</dbReference>
<feature type="chain" id="PRO_5013374554" evidence="1">
    <location>
        <begin position="42"/>
        <end position="264"/>
    </location>
</feature>
<dbReference type="Pfam" id="PF01471">
    <property type="entry name" value="PG_binding_1"/>
    <property type="match status" value="1"/>
</dbReference>
<accession>A0A263D7D9</accession>
<dbReference type="Gene3D" id="1.10.101.10">
    <property type="entry name" value="PGBD-like superfamily/PGBD"/>
    <property type="match status" value="1"/>
</dbReference>
<dbReference type="SUPFAM" id="SSF55166">
    <property type="entry name" value="Hedgehog/DD-peptidase"/>
    <property type="match status" value="1"/>
</dbReference>
<dbReference type="EMBL" id="NKYE01000005">
    <property type="protein sequence ID" value="OZM73325.1"/>
    <property type="molecule type" value="Genomic_DNA"/>
</dbReference>
<evidence type="ECO:0000259" key="2">
    <source>
        <dbReference type="Pfam" id="PF01471"/>
    </source>
</evidence>
<comment type="caution">
    <text evidence="4">The sequence shown here is derived from an EMBL/GenBank/DDBJ whole genome shotgun (WGS) entry which is preliminary data.</text>
</comment>
<dbReference type="AlphaFoldDB" id="A0A263D7D9"/>
<name>A0A263D7D9_9PSEU</name>
<organism evidence="4 5">
    <name type="scientific">Amycolatopsis antarctica</name>
    <dbReference type="NCBI Taxonomy" id="1854586"/>
    <lineage>
        <taxon>Bacteria</taxon>
        <taxon>Bacillati</taxon>
        <taxon>Actinomycetota</taxon>
        <taxon>Actinomycetes</taxon>
        <taxon>Pseudonocardiales</taxon>
        <taxon>Pseudonocardiaceae</taxon>
        <taxon>Amycolatopsis</taxon>
    </lineage>
</organism>
<evidence type="ECO:0000313" key="4">
    <source>
        <dbReference type="EMBL" id="OZM73325.1"/>
    </source>
</evidence>
<dbReference type="Proteomes" id="UP000242444">
    <property type="component" value="Unassembled WGS sequence"/>
</dbReference>
<dbReference type="InterPro" id="IPR013230">
    <property type="entry name" value="Peptidase_M15A_C"/>
</dbReference>